<comment type="caution">
    <text evidence="2">The sequence shown here is derived from an EMBL/GenBank/DDBJ whole genome shotgun (WGS) entry which is preliminary data.</text>
</comment>
<reference evidence="2" key="1">
    <citation type="submission" date="2020-08" db="EMBL/GenBank/DDBJ databases">
        <title>Multicomponent nature underlies the extraordinary mechanical properties of spider dragline silk.</title>
        <authorList>
            <person name="Kono N."/>
            <person name="Nakamura H."/>
            <person name="Mori M."/>
            <person name="Yoshida Y."/>
            <person name="Ohtoshi R."/>
            <person name="Malay A.D."/>
            <person name="Moran D.A.P."/>
            <person name="Tomita M."/>
            <person name="Numata K."/>
            <person name="Arakawa K."/>
        </authorList>
    </citation>
    <scope>NUCLEOTIDE SEQUENCE</scope>
</reference>
<feature type="region of interest" description="Disordered" evidence="1">
    <location>
        <begin position="1"/>
        <end position="54"/>
    </location>
</feature>
<name>A0A8X6PYE1_NEPPI</name>
<dbReference type="AlphaFoldDB" id="A0A8X6PYE1"/>
<dbReference type="EMBL" id="BMAW01075337">
    <property type="protein sequence ID" value="GFT96210.1"/>
    <property type="molecule type" value="Genomic_DNA"/>
</dbReference>
<dbReference type="Proteomes" id="UP000887013">
    <property type="component" value="Unassembled WGS sequence"/>
</dbReference>
<keyword evidence="3" id="KW-1185">Reference proteome</keyword>
<feature type="compositionally biased region" description="Basic and acidic residues" evidence="1">
    <location>
        <begin position="38"/>
        <end position="48"/>
    </location>
</feature>
<gene>
    <name evidence="2" type="ORF">NPIL_262481</name>
</gene>
<evidence type="ECO:0000313" key="2">
    <source>
        <dbReference type="EMBL" id="GFT96210.1"/>
    </source>
</evidence>
<sequence>MKEIQNEDGRSIHQALCHKRSEEESHHRKATPKFPRSLRHENKIKIMDPQKNNPITRAKIPKIIRPVILVRLQACRPIPSSNRHQYTFFQSTSVWVMESK</sequence>
<proteinExistence type="predicted"/>
<protein>
    <submittedName>
        <fullName evidence="2">Uncharacterized protein</fullName>
    </submittedName>
</protein>
<organism evidence="2 3">
    <name type="scientific">Nephila pilipes</name>
    <name type="common">Giant wood spider</name>
    <name type="synonym">Nephila maculata</name>
    <dbReference type="NCBI Taxonomy" id="299642"/>
    <lineage>
        <taxon>Eukaryota</taxon>
        <taxon>Metazoa</taxon>
        <taxon>Ecdysozoa</taxon>
        <taxon>Arthropoda</taxon>
        <taxon>Chelicerata</taxon>
        <taxon>Arachnida</taxon>
        <taxon>Araneae</taxon>
        <taxon>Araneomorphae</taxon>
        <taxon>Entelegynae</taxon>
        <taxon>Araneoidea</taxon>
        <taxon>Nephilidae</taxon>
        <taxon>Nephila</taxon>
    </lineage>
</organism>
<feature type="compositionally biased region" description="Basic and acidic residues" evidence="1">
    <location>
        <begin position="1"/>
        <end position="11"/>
    </location>
</feature>
<evidence type="ECO:0000313" key="3">
    <source>
        <dbReference type="Proteomes" id="UP000887013"/>
    </source>
</evidence>
<accession>A0A8X6PYE1</accession>
<evidence type="ECO:0000256" key="1">
    <source>
        <dbReference type="SAM" id="MobiDB-lite"/>
    </source>
</evidence>